<reference evidence="3 4" key="1">
    <citation type="journal article" date="2020" name="G3 (Bethesda)">
        <title>Improved Reference Genome for Cyclotella cryptica CCMP332, a Model for Cell Wall Morphogenesis, Salinity Adaptation, and Lipid Production in Diatoms (Bacillariophyta).</title>
        <authorList>
            <person name="Roberts W.R."/>
            <person name="Downey K.M."/>
            <person name="Ruck E.C."/>
            <person name="Traller J.C."/>
            <person name="Alverson A.J."/>
        </authorList>
    </citation>
    <scope>NUCLEOTIDE SEQUENCE [LARGE SCALE GENOMIC DNA]</scope>
    <source>
        <strain evidence="3 4">CCMP332</strain>
    </source>
</reference>
<keyword evidence="4" id="KW-1185">Reference proteome</keyword>
<feature type="compositionally biased region" description="Low complexity" evidence="1">
    <location>
        <begin position="25"/>
        <end position="36"/>
    </location>
</feature>
<proteinExistence type="predicted"/>
<protein>
    <recommendedName>
        <fullName evidence="2">Complex 1 LYR protein domain-containing protein</fullName>
    </recommendedName>
</protein>
<dbReference type="EMBL" id="JABMIG020000010">
    <property type="protein sequence ID" value="KAL3804005.1"/>
    <property type="molecule type" value="Genomic_DNA"/>
</dbReference>
<accession>A0ABD3QUP2</accession>
<dbReference type="InterPro" id="IPR008011">
    <property type="entry name" value="Complex1_LYR_dom"/>
</dbReference>
<dbReference type="AlphaFoldDB" id="A0ABD3QUP2"/>
<feature type="domain" description="Complex 1 LYR protein" evidence="2">
    <location>
        <begin position="49"/>
        <end position="105"/>
    </location>
</feature>
<name>A0ABD3QUP2_9STRA</name>
<gene>
    <name evidence="3" type="ORF">HJC23_006396</name>
</gene>
<dbReference type="CDD" id="cd20251">
    <property type="entry name" value="Complex1_LYR_SF"/>
    <property type="match status" value="1"/>
</dbReference>
<dbReference type="Proteomes" id="UP001516023">
    <property type="component" value="Unassembled WGS sequence"/>
</dbReference>
<evidence type="ECO:0000313" key="3">
    <source>
        <dbReference type="EMBL" id="KAL3804005.1"/>
    </source>
</evidence>
<dbReference type="Pfam" id="PF05347">
    <property type="entry name" value="Complex1_LYR"/>
    <property type="match status" value="1"/>
</dbReference>
<feature type="region of interest" description="Disordered" evidence="1">
    <location>
        <begin position="25"/>
        <end position="48"/>
    </location>
</feature>
<evidence type="ECO:0000259" key="2">
    <source>
        <dbReference type="Pfam" id="PF05347"/>
    </source>
</evidence>
<organism evidence="3 4">
    <name type="scientific">Cyclotella cryptica</name>
    <dbReference type="NCBI Taxonomy" id="29204"/>
    <lineage>
        <taxon>Eukaryota</taxon>
        <taxon>Sar</taxon>
        <taxon>Stramenopiles</taxon>
        <taxon>Ochrophyta</taxon>
        <taxon>Bacillariophyta</taxon>
        <taxon>Coscinodiscophyceae</taxon>
        <taxon>Thalassiosirophycidae</taxon>
        <taxon>Stephanodiscales</taxon>
        <taxon>Stephanodiscaceae</taxon>
        <taxon>Cyclotella</taxon>
    </lineage>
</organism>
<evidence type="ECO:0000256" key="1">
    <source>
        <dbReference type="SAM" id="MobiDB-lite"/>
    </source>
</evidence>
<comment type="caution">
    <text evidence="3">The sequence shown here is derived from an EMBL/GenBank/DDBJ whole genome shotgun (WGS) entry which is preliminary data.</text>
</comment>
<sequence>MSLACATRLRTSNVTRIRPAIFFSTASSDPDTSSIPSPTPQPSTSTRHRALSLYRRLLRASDQMPTPNRRNYIATKTRLEFRKHMRISDPEEIEFCLRLADTNLDTVMVQAEHLSRLFNDPEYQNYN</sequence>
<evidence type="ECO:0000313" key="4">
    <source>
        <dbReference type="Proteomes" id="UP001516023"/>
    </source>
</evidence>